<name>A0ABW1JKJ3_9NOCA</name>
<dbReference type="RefSeq" id="WP_378598936.1">
    <property type="nucleotide sequence ID" value="NZ_JBHSQN010000001.1"/>
</dbReference>
<comment type="caution">
    <text evidence="1">The sequence shown here is derived from an EMBL/GenBank/DDBJ whole genome shotgun (WGS) entry which is preliminary data.</text>
</comment>
<dbReference type="Proteomes" id="UP001596223">
    <property type="component" value="Unassembled WGS sequence"/>
</dbReference>
<dbReference type="EMBL" id="JBHSQN010000001">
    <property type="protein sequence ID" value="MFC6009941.1"/>
    <property type="molecule type" value="Genomic_DNA"/>
</dbReference>
<accession>A0ABW1JKJ3</accession>
<organism evidence="1 2">
    <name type="scientific">Nocardia lasii</name>
    <dbReference type="NCBI Taxonomy" id="1616107"/>
    <lineage>
        <taxon>Bacteria</taxon>
        <taxon>Bacillati</taxon>
        <taxon>Actinomycetota</taxon>
        <taxon>Actinomycetes</taxon>
        <taxon>Mycobacteriales</taxon>
        <taxon>Nocardiaceae</taxon>
        <taxon>Nocardia</taxon>
    </lineage>
</organism>
<evidence type="ECO:0000313" key="1">
    <source>
        <dbReference type="EMBL" id="MFC6009941.1"/>
    </source>
</evidence>
<proteinExistence type="predicted"/>
<protein>
    <submittedName>
        <fullName evidence="1">Uncharacterized protein</fullName>
    </submittedName>
</protein>
<keyword evidence="2" id="KW-1185">Reference proteome</keyword>
<gene>
    <name evidence="1" type="ORF">ACFP3H_02660</name>
</gene>
<reference evidence="2" key="1">
    <citation type="journal article" date="2019" name="Int. J. Syst. Evol. Microbiol.">
        <title>The Global Catalogue of Microorganisms (GCM) 10K type strain sequencing project: providing services to taxonomists for standard genome sequencing and annotation.</title>
        <authorList>
            <consortium name="The Broad Institute Genomics Platform"/>
            <consortium name="The Broad Institute Genome Sequencing Center for Infectious Disease"/>
            <person name="Wu L."/>
            <person name="Ma J."/>
        </authorList>
    </citation>
    <scope>NUCLEOTIDE SEQUENCE [LARGE SCALE GENOMIC DNA]</scope>
    <source>
        <strain evidence="2">CCUG 36956</strain>
    </source>
</reference>
<sequence length="126" mass="13871">MPVGTTDQMSPARAAVPHVALGIQGQVEDFADAVGARHLMNERFWMRHFEAAIENPDARYSVILDGAEISGAIERSAARANRDFFAVIADRQPSPFDWEMYRLQTSGAASRATFYLGGRVVPNPFS</sequence>
<evidence type="ECO:0000313" key="2">
    <source>
        <dbReference type="Proteomes" id="UP001596223"/>
    </source>
</evidence>